<dbReference type="SUPFAM" id="SSF56731">
    <property type="entry name" value="DNA primase core"/>
    <property type="match status" value="1"/>
</dbReference>
<dbReference type="Pfam" id="PF13155">
    <property type="entry name" value="Toprim_2"/>
    <property type="match status" value="1"/>
</dbReference>
<dbReference type="InterPro" id="IPR006171">
    <property type="entry name" value="TOPRIM_dom"/>
</dbReference>
<comment type="caution">
    <text evidence="2">The sequence shown here is derived from an EMBL/GenBank/DDBJ whole genome shotgun (WGS) entry which is preliminary data.</text>
</comment>
<evidence type="ECO:0000259" key="1">
    <source>
        <dbReference type="PROSITE" id="PS50880"/>
    </source>
</evidence>
<dbReference type="EMBL" id="SYVV01000043">
    <property type="protein sequence ID" value="TKG28020.1"/>
    <property type="molecule type" value="Genomic_DNA"/>
</dbReference>
<gene>
    <name evidence="2" type="ORF">FC057_22800</name>
</gene>
<feature type="domain" description="Toprim" evidence="1">
    <location>
        <begin position="188"/>
        <end position="270"/>
    </location>
</feature>
<name>A0AB38NJ78_9VIBR</name>
<dbReference type="CDD" id="cd03364">
    <property type="entry name" value="TOPRIM_DnaG_primases"/>
    <property type="match status" value="1"/>
</dbReference>
<dbReference type="PROSITE" id="PS50880">
    <property type="entry name" value="TOPRIM"/>
    <property type="match status" value="1"/>
</dbReference>
<sequence>MVCKVKMTDYVIVNKNTSNVALKLPILTALKLTSEYYQYHFKNRAPDGINYIKSRGFNEETIDKFQLGYSPSSFTQLLAQSKNAVWRDKVKKSIGYSLNDDELTETIKVLLELGGVVKSNEKGSFDRFKGRVIFPIFDLDNNIVSFGGRKINDEAYGPKYLNGSDSPVFHKNEVIFGEHLLNRLQKVDRVLVTEGYMDVATLHQFRYETAVATMGTSINENQIERLFQYTDCLHFCFDGDEAGIKASKRAVKQSRAALSGNRKIVITILPDGEDPDSILRSEDTVDEARDAFNIHLNNSISIENYLLNLTLDELNLKWGQDNQYVFASLLNDVVKMPTDSMIANKIKQFIKIESHRSAQEFENINSLELVQSFR</sequence>
<protein>
    <submittedName>
        <fullName evidence="2">Toprim domain-containing protein</fullName>
    </submittedName>
</protein>
<organism evidence="2 3">
    <name type="scientific">Vibrio tasmaniensis</name>
    <dbReference type="NCBI Taxonomy" id="212663"/>
    <lineage>
        <taxon>Bacteria</taxon>
        <taxon>Pseudomonadati</taxon>
        <taxon>Pseudomonadota</taxon>
        <taxon>Gammaproteobacteria</taxon>
        <taxon>Vibrionales</taxon>
        <taxon>Vibrionaceae</taxon>
        <taxon>Vibrio</taxon>
    </lineage>
</organism>
<dbReference type="InterPro" id="IPR037068">
    <property type="entry name" value="DNA_primase_core_N_sf"/>
</dbReference>
<dbReference type="GO" id="GO:0005737">
    <property type="term" value="C:cytoplasm"/>
    <property type="evidence" value="ECO:0007669"/>
    <property type="project" value="TreeGrafter"/>
</dbReference>
<reference evidence="2 3" key="1">
    <citation type="submission" date="2019-04" db="EMBL/GenBank/DDBJ databases">
        <title>A reverse ecology approach based on a biological definition of microbial populations.</title>
        <authorList>
            <person name="Arevalo P."/>
            <person name="Vaninsberghe D."/>
            <person name="Elsherbini J."/>
            <person name="Gore J."/>
            <person name="Polz M."/>
        </authorList>
    </citation>
    <scope>NUCLEOTIDE SEQUENCE [LARGE SCALE GENOMIC DNA]</scope>
    <source>
        <strain evidence="2 3">10N.222.45.A8</strain>
    </source>
</reference>
<dbReference type="InterPro" id="IPR034151">
    <property type="entry name" value="TOPRIM_DnaG_bac"/>
</dbReference>
<dbReference type="Proteomes" id="UP000308018">
    <property type="component" value="Unassembled WGS sequence"/>
</dbReference>
<dbReference type="GO" id="GO:0006269">
    <property type="term" value="P:DNA replication, synthesis of primer"/>
    <property type="evidence" value="ECO:0007669"/>
    <property type="project" value="TreeGrafter"/>
</dbReference>
<dbReference type="AlphaFoldDB" id="A0AB38NJ78"/>
<dbReference type="InterPro" id="IPR050219">
    <property type="entry name" value="DnaG_primase"/>
</dbReference>
<dbReference type="InterPro" id="IPR013264">
    <property type="entry name" value="DNAG_N"/>
</dbReference>
<dbReference type="PANTHER" id="PTHR30313">
    <property type="entry name" value="DNA PRIMASE"/>
    <property type="match status" value="1"/>
</dbReference>
<dbReference type="SMART" id="SM00493">
    <property type="entry name" value="TOPRIM"/>
    <property type="match status" value="1"/>
</dbReference>
<accession>A0AB38NJ78</accession>
<dbReference type="Gene3D" id="3.90.980.10">
    <property type="entry name" value="DNA primase, catalytic core, N-terminal domain"/>
    <property type="match status" value="1"/>
</dbReference>
<dbReference type="Pfam" id="PF08275">
    <property type="entry name" value="DNAG_N"/>
    <property type="match status" value="1"/>
</dbReference>
<proteinExistence type="predicted"/>
<dbReference type="Gene3D" id="3.40.1360.10">
    <property type="match status" value="1"/>
</dbReference>
<evidence type="ECO:0000313" key="3">
    <source>
        <dbReference type="Proteomes" id="UP000308018"/>
    </source>
</evidence>
<evidence type="ECO:0000313" key="2">
    <source>
        <dbReference type="EMBL" id="TKG28020.1"/>
    </source>
</evidence>
<dbReference type="PANTHER" id="PTHR30313:SF2">
    <property type="entry name" value="DNA PRIMASE"/>
    <property type="match status" value="1"/>
</dbReference>